<dbReference type="VEuPathDB" id="VectorBase:RSAN_031108"/>
<keyword evidence="1" id="KW-0472">Membrane</keyword>
<keyword evidence="1" id="KW-1133">Transmembrane helix</keyword>
<proteinExistence type="predicted"/>
<dbReference type="AlphaFoldDB" id="A0A9D4Q7Y0"/>
<feature type="transmembrane region" description="Helical" evidence="1">
    <location>
        <begin position="222"/>
        <end position="245"/>
    </location>
</feature>
<feature type="transmembrane region" description="Helical" evidence="1">
    <location>
        <begin position="187"/>
        <end position="210"/>
    </location>
</feature>
<comment type="caution">
    <text evidence="2">The sequence shown here is derived from an EMBL/GenBank/DDBJ whole genome shotgun (WGS) entry which is preliminary data.</text>
</comment>
<reference evidence="2" key="2">
    <citation type="submission" date="2021-09" db="EMBL/GenBank/DDBJ databases">
        <authorList>
            <person name="Jia N."/>
            <person name="Wang J."/>
            <person name="Shi W."/>
            <person name="Du L."/>
            <person name="Sun Y."/>
            <person name="Zhan W."/>
            <person name="Jiang J."/>
            <person name="Wang Q."/>
            <person name="Zhang B."/>
            <person name="Ji P."/>
            <person name="Sakyi L.B."/>
            <person name="Cui X."/>
            <person name="Yuan T."/>
            <person name="Jiang B."/>
            <person name="Yang W."/>
            <person name="Lam T.T.-Y."/>
            <person name="Chang Q."/>
            <person name="Ding S."/>
            <person name="Wang X."/>
            <person name="Zhu J."/>
            <person name="Ruan X."/>
            <person name="Zhao L."/>
            <person name="Wei J."/>
            <person name="Que T."/>
            <person name="Du C."/>
            <person name="Cheng J."/>
            <person name="Dai P."/>
            <person name="Han X."/>
            <person name="Huang E."/>
            <person name="Gao Y."/>
            <person name="Liu J."/>
            <person name="Shao H."/>
            <person name="Ye R."/>
            <person name="Li L."/>
            <person name="Wei W."/>
            <person name="Wang X."/>
            <person name="Wang C."/>
            <person name="Huo Q."/>
            <person name="Li W."/>
            <person name="Guo W."/>
            <person name="Chen H."/>
            <person name="Chen S."/>
            <person name="Zhou L."/>
            <person name="Zhou L."/>
            <person name="Ni X."/>
            <person name="Tian J."/>
            <person name="Zhou Y."/>
            <person name="Sheng Y."/>
            <person name="Liu T."/>
            <person name="Pan Y."/>
            <person name="Xia L."/>
            <person name="Li J."/>
            <person name="Zhao F."/>
            <person name="Cao W."/>
        </authorList>
    </citation>
    <scope>NUCLEOTIDE SEQUENCE</scope>
    <source>
        <strain evidence="2">Rsan-2018</strain>
        <tissue evidence="2">Larvae</tissue>
    </source>
</reference>
<keyword evidence="1" id="KW-0812">Transmembrane</keyword>
<sequence length="252" mass="27430">MGNNAASLSVSAMAGTGNEAECLSPGPSGSLGRNNLDVEHGIETASKTLRRFIYLTSFLQGVSCGILEPFCQNEMLRDIKMRKLFSWGLFIEGACCFAYEILKPFNRSLLTGIIRAIQGTGASLVFPGYFFVVCVQFPREIPTLIARVLMFPFICVGCLLIICSFWAPFMIPQYRQKHGGFKVGIGSFLADASVLMDLAIMANAFLLFVSNRFSLADVLLKARIRLMSLLGVGVSLAGLSIAASLEKFLDDP</sequence>
<dbReference type="Proteomes" id="UP000821837">
    <property type="component" value="Unassembled WGS sequence"/>
</dbReference>
<dbReference type="EMBL" id="JABSTV010001248">
    <property type="protein sequence ID" value="KAH7969580.1"/>
    <property type="molecule type" value="Genomic_DNA"/>
</dbReference>
<keyword evidence="3" id="KW-1185">Reference proteome</keyword>
<name>A0A9D4Q7Y0_RHISA</name>
<evidence type="ECO:0000313" key="2">
    <source>
        <dbReference type="EMBL" id="KAH7969580.1"/>
    </source>
</evidence>
<feature type="transmembrane region" description="Helical" evidence="1">
    <location>
        <begin position="144"/>
        <end position="167"/>
    </location>
</feature>
<evidence type="ECO:0000256" key="1">
    <source>
        <dbReference type="SAM" id="Phobius"/>
    </source>
</evidence>
<protein>
    <submittedName>
        <fullName evidence="2">Uncharacterized protein</fullName>
    </submittedName>
</protein>
<accession>A0A9D4Q7Y0</accession>
<feature type="transmembrane region" description="Helical" evidence="1">
    <location>
        <begin position="108"/>
        <end position="132"/>
    </location>
</feature>
<evidence type="ECO:0000313" key="3">
    <source>
        <dbReference type="Proteomes" id="UP000821837"/>
    </source>
</evidence>
<reference evidence="2" key="1">
    <citation type="journal article" date="2020" name="Cell">
        <title>Large-Scale Comparative Analyses of Tick Genomes Elucidate Their Genetic Diversity and Vector Capacities.</title>
        <authorList>
            <consortium name="Tick Genome and Microbiome Consortium (TIGMIC)"/>
            <person name="Jia N."/>
            <person name="Wang J."/>
            <person name="Shi W."/>
            <person name="Du L."/>
            <person name="Sun Y."/>
            <person name="Zhan W."/>
            <person name="Jiang J.F."/>
            <person name="Wang Q."/>
            <person name="Zhang B."/>
            <person name="Ji P."/>
            <person name="Bell-Sakyi L."/>
            <person name="Cui X.M."/>
            <person name="Yuan T.T."/>
            <person name="Jiang B.G."/>
            <person name="Yang W.F."/>
            <person name="Lam T.T."/>
            <person name="Chang Q.C."/>
            <person name="Ding S.J."/>
            <person name="Wang X.J."/>
            <person name="Zhu J.G."/>
            <person name="Ruan X.D."/>
            <person name="Zhao L."/>
            <person name="Wei J.T."/>
            <person name="Ye R.Z."/>
            <person name="Que T.C."/>
            <person name="Du C.H."/>
            <person name="Zhou Y.H."/>
            <person name="Cheng J.X."/>
            <person name="Dai P.F."/>
            <person name="Guo W.B."/>
            <person name="Han X.H."/>
            <person name="Huang E.J."/>
            <person name="Li L.F."/>
            <person name="Wei W."/>
            <person name="Gao Y.C."/>
            <person name="Liu J.Z."/>
            <person name="Shao H.Z."/>
            <person name="Wang X."/>
            <person name="Wang C.C."/>
            <person name="Yang T.C."/>
            <person name="Huo Q.B."/>
            <person name="Li W."/>
            <person name="Chen H.Y."/>
            <person name="Chen S.E."/>
            <person name="Zhou L.G."/>
            <person name="Ni X.B."/>
            <person name="Tian J.H."/>
            <person name="Sheng Y."/>
            <person name="Liu T."/>
            <person name="Pan Y.S."/>
            <person name="Xia L.Y."/>
            <person name="Li J."/>
            <person name="Zhao F."/>
            <person name="Cao W.C."/>
        </authorList>
    </citation>
    <scope>NUCLEOTIDE SEQUENCE</scope>
    <source>
        <strain evidence="2">Rsan-2018</strain>
    </source>
</reference>
<gene>
    <name evidence="2" type="ORF">HPB52_019799</name>
</gene>
<feature type="transmembrane region" description="Helical" evidence="1">
    <location>
        <begin position="84"/>
        <end position="102"/>
    </location>
</feature>
<organism evidence="2 3">
    <name type="scientific">Rhipicephalus sanguineus</name>
    <name type="common">Brown dog tick</name>
    <name type="synonym">Ixodes sanguineus</name>
    <dbReference type="NCBI Taxonomy" id="34632"/>
    <lineage>
        <taxon>Eukaryota</taxon>
        <taxon>Metazoa</taxon>
        <taxon>Ecdysozoa</taxon>
        <taxon>Arthropoda</taxon>
        <taxon>Chelicerata</taxon>
        <taxon>Arachnida</taxon>
        <taxon>Acari</taxon>
        <taxon>Parasitiformes</taxon>
        <taxon>Ixodida</taxon>
        <taxon>Ixodoidea</taxon>
        <taxon>Ixodidae</taxon>
        <taxon>Rhipicephalinae</taxon>
        <taxon>Rhipicephalus</taxon>
        <taxon>Rhipicephalus</taxon>
    </lineage>
</organism>